<name>A0A6L2MJW7_TANCI</name>
<comment type="caution">
    <text evidence="1">The sequence shown here is derived from an EMBL/GenBank/DDBJ whole genome shotgun (WGS) entry which is preliminary data.</text>
</comment>
<accession>A0A6L2MJW7</accession>
<organism evidence="1">
    <name type="scientific">Tanacetum cinerariifolium</name>
    <name type="common">Dalmatian daisy</name>
    <name type="synonym">Chrysanthemum cinerariifolium</name>
    <dbReference type="NCBI Taxonomy" id="118510"/>
    <lineage>
        <taxon>Eukaryota</taxon>
        <taxon>Viridiplantae</taxon>
        <taxon>Streptophyta</taxon>
        <taxon>Embryophyta</taxon>
        <taxon>Tracheophyta</taxon>
        <taxon>Spermatophyta</taxon>
        <taxon>Magnoliopsida</taxon>
        <taxon>eudicotyledons</taxon>
        <taxon>Gunneridae</taxon>
        <taxon>Pentapetalae</taxon>
        <taxon>asterids</taxon>
        <taxon>campanulids</taxon>
        <taxon>Asterales</taxon>
        <taxon>Asteraceae</taxon>
        <taxon>Asteroideae</taxon>
        <taxon>Anthemideae</taxon>
        <taxon>Anthemidinae</taxon>
        <taxon>Tanacetum</taxon>
    </lineage>
</organism>
<reference evidence="1" key="1">
    <citation type="journal article" date="2019" name="Sci. Rep.">
        <title>Draft genome of Tanacetum cinerariifolium, the natural source of mosquito coil.</title>
        <authorList>
            <person name="Yamashiro T."/>
            <person name="Shiraishi A."/>
            <person name="Satake H."/>
            <person name="Nakayama K."/>
        </authorList>
    </citation>
    <scope>NUCLEOTIDE SEQUENCE</scope>
</reference>
<sequence length="240" mass="28098">MIEKQNDLILKEENVNICPINYVELNKLSEHFVKHFVPQKQLSAEQAFWLSISKPMSEQLVVQPTPVNTEVTRELPNVSLVNKSFQKLKRHFTTFDKLIKHRTTALAITKGTWGFEHTKEVFQTEVIPFINSLRESLKDFDNGLHLEINEMKKVFHQMEAEVDQCSVDKKYVIANYKDMRKIFVDEYNENLELKAELSKKNEMVEKSVYNEVSNRCLRLEQRIDNDINSTVDACPDAMEM</sequence>
<protein>
    <submittedName>
        <fullName evidence="1">Uncharacterized protein</fullName>
    </submittedName>
</protein>
<proteinExistence type="predicted"/>
<gene>
    <name evidence="1" type="ORF">Tci_045050</name>
</gene>
<dbReference type="AlphaFoldDB" id="A0A6L2MJW7"/>
<dbReference type="EMBL" id="BKCJ010006619">
    <property type="protein sequence ID" value="GEU73072.1"/>
    <property type="molecule type" value="Genomic_DNA"/>
</dbReference>
<evidence type="ECO:0000313" key="1">
    <source>
        <dbReference type="EMBL" id="GEU73072.1"/>
    </source>
</evidence>